<name>A0ABV7ZYE2_9GAMM</name>
<dbReference type="InterPro" id="IPR037522">
    <property type="entry name" value="HD_GYP_dom"/>
</dbReference>
<reference evidence="3" key="1">
    <citation type="journal article" date="2019" name="Int. J. Syst. Evol. Microbiol.">
        <title>The Global Catalogue of Microorganisms (GCM) 10K type strain sequencing project: providing services to taxonomists for standard genome sequencing and annotation.</title>
        <authorList>
            <consortium name="The Broad Institute Genomics Platform"/>
            <consortium name="The Broad Institute Genome Sequencing Center for Infectious Disease"/>
            <person name="Wu L."/>
            <person name="Ma J."/>
        </authorList>
    </citation>
    <scope>NUCLEOTIDE SEQUENCE [LARGE SCALE GENOMIC DNA]</scope>
    <source>
        <strain evidence="3">IBRC 10765</strain>
    </source>
</reference>
<evidence type="ECO:0000313" key="2">
    <source>
        <dbReference type="EMBL" id="MFC3853250.1"/>
    </source>
</evidence>
<accession>A0ABV7ZYE2</accession>
<dbReference type="PANTHER" id="PTHR43155">
    <property type="entry name" value="CYCLIC DI-GMP PHOSPHODIESTERASE PA4108-RELATED"/>
    <property type="match status" value="1"/>
</dbReference>
<dbReference type="Pfam" id="PF13487">
    <property type="entry name" value="HD_5"/>
    <property type="match status" value="1"/>
</dbReference>
<keyword evidence="3" id="KW-1185">Reference proteome</keyword>
<organism evidence="2 3">
    <name type="scientific">Saccharospirillum mangrovi</name>
    <dbReference type="NCBI Taxonomy" id="2161747"/>
    <lineage>
        <taxon>Bacteria</taxon>
        <taxon>Pseudomonadati</taxon>
        <taxon>Pseudomonadota</taxon>
        <taxon>Gammaproteobacteria</taxon>
        <taxon>Oceanospirillales</taxon>
        <taxon>Saccharospirillaceae</taxon>
        <taxon>Saccharospirillum</taxon>
    </lineage>
</organism>
<dbReference type="PANTHER" id="PTHR43155:SF2">
    <property type="entry name" value="CYCLIC DI-GMP PHOSPHODIESTERASE PA4108"/>
    <property type="match status" value="1"/>
</dbReference>
<feature type="domain" description="HD-GYP" evidence="1">
    <location>
        <begin position="110"/>
        <end position="304"/>
    </location>
</feature>
<dbReference type="InterPro" id="IPR003607">
    <property type="entry name" value="HD/PDEase_dom"/>
</dbReference>
<dbReference type="EC" id="3.1.4.-" evidence="2"/>
<proteinExistence type="predicted"/>
<dbReference type="Gene3D" id="1.10.3210.10">
    <property type="entry name" value="Hypothetical protein af1432"/>
    <property type="match status" value="1"/>
</dbReference>
<comment type="caution">
    <text evidence="2">The sequence shown here is derived from an EMBL/GenBank/DDBJ whole genome shotgun (WGS) entry which is preliminary data.</text>
</comment>
<dbReference type="Proteomes" id="UP001595617">
    <property type="component" value="Unassembled WGS sequence"/>
</dbReference>
<sequence>MPTDVAKAMTHLALNLARCADTLKITTTQRVVDEEEGLLHSIDQTLSAEQLTRLAQCNLKTPLLDCIKVQAQITQGDLYKELVRQVTHSADLQQLISTTFTLDQLQSLTVVAAKLPRVLEWLSILRAAFPEHFQQALFCAAMAAVLSHHMGQNKAFQQGAFVAGLCHDLGIVCLTQETVDNKTEPEYWTVYQQHPLLAQPFLERIPKLPGLIIRAIAESHERCDGSGYPHQKSAKQLSQLGQILAMSDLLWGLLTVRLWPQGMTLAHARHILHISADAHFRNTYEALVKALKAAKLKSELSTPQDQIPALVEHSLLSVDQLNQCYMSLYAMVTALPRERPSRIMAACYHSLAAIHRAVNSAGVLTSEHYQWLQELQQGAVSTAMGEELESAALFHVALRWELSRLLDNLKYIYHSERTLLKADVVNLLSIGLQGIKDSQQDRPETQIGLLFW</sequence>
<evidence type="ECO:0000313" key="3">
    <source>
        <dbReference type="Proteomes" id="UP001595617"/>
    </source>
</evidence>
<protein>
    <submittedName>
        <fullName evidence="2">HD-GYP domain-containing protein</fullName>
        <ecNumber evidence="2">3.1.4.-</ecNumber>
    </submittedName>
</protein>
<dbReference type="PROSITE" id="PS51832">
    <property type="entry name" value="HD_GYP"/>
    <property type="match status" value="1"/>
</dbReference>
<dbReference type="RefSeq" id="WP_380696229.1">
    <property type="nucleotide sequence ID" value="NZ_JBHRYR010000003.1"/>
</dbReference>
<dbReference type="EMBL" id="JBHRYR010000003">
    <property type="protein sequence ID" value="MFC3853250.1"/>
    <property type="molecule type" value="Genomic_DNA"/>
</dbReference>
<evidence type="ECO:0000259" key="1">
    <source>
        <dbReference type="PROSITE" id="PS51832"/>
    </source>
</evidence>
<dbReference type="SUPFAM" id="SSF109604">
    <property type="entry name" value="HD-domain/PDEase-like"/>
    <property type="match status" value="1"/>
</dbReference>
<gene>
    <name evidence="2" type="ORF">ACFOOG_10445</name>
</gene>
<keyword evidence="2" id="KW-0378">Hydrolase</keyword>
<dbReference type="CDD" id="cd00077">
    <property type="entry name" value="HDc"/>
    <property type="match status" value="1"/>
</dbReference>
<dbReference type="GO" id="GO:0016787">
    <property type="term" value="F:hydrolase activity"/>
    <property type="evidence" value="ECO:0007669"/>
    <property type="project" value="UniProtKB-KW"/>
</dbReference>